<dbReference type="GO" id="GO:0048870">
    <property type="term" value="P:cell motility"/>
    <property type="evidence" value="ECO:0007669"/>
    <property type="project" value="TreeGrafter"/>
</dbReference>
<dbReference type="Pfam" id="PF11841">
    <property type="entry name" value="ELMO_ARM"/>
    <property type="match status" value="1"/>
</dbReference>
<evidence type="ECO:0000256" key="2">
    <source>
        <dbReference type="ARBA" id="ARBA00022907"/>
    </source>
</evidence>
<evidence type="ECO:0000313" key="6">
    <source>
        <dbReference type="EMBL" id="KAJ3052420.1"/>
    </source>
</evidence>
<accession>A0AAD5SE61</accession>
<dbReference type="SUPFAM" id="SSF48371">
    <property type="entry name" value="ARM repeat"/>
    <property type="match status" value="1"/>
</dbReference>
<dbReference type="Proteomes" id="UP001212841">
    <property type="component" value="Unassembled WGS sequence"/>
</dbReference>
<evidence type="ECO:0000259" key="5">
    <source>
        <dbReference type="PROSITE" id="PS51335"/>
    </source>
</evidence>
<dbReference type="Pfam" id="PF16457">
    <property type="entry name" value="PH_12"/>
    <property type="match status" value="1"/>
</dbReference>
<dbReference type="Gene3D" id="2.30.29.30">
    <property type="entry name" value="Pleckstrin-homology domain (PH domain)/Phosphotyrosine-binding domain (PTB)"/>
    <property type="match status" value="1"/>
</dbReference>
<dbReference type="InterPro" id="IPR050868">
    <property type="entry name" value="ELMO_domain-containing"/>
</dbReference>
<dbReference type="InterPro" id="IPR011993">
    <property type="entry name" value="PH-like_dom_sf"/>
</dbReference>
<keyword evidence="7" id="KW-1185">Reference proteome</keyword>
<feature type="domain" description="ELMO" evidence="5">
    <location>
        <begin position="322"/>
        <end position="474"/>
    </location>
</feature>
<evidence type="ECO:0000313" key="7">
    <source>
        <dbReference type="Proteomes" id="UP001212841"/>
    </source>
</evidence>
<dbReference type="Gene3D" id="1.25.10.10">
    <property type="entry name" value="Leucine-rich Repeat Variant"/>
    <property type="match status" value="1"/>
</dbReference>
<dbReference type="SUPFAM" id="SSF50729">
    <property type="entry name" value="PH domain-like"/>
    <property type="match status" value="1"/>
</dbReference>
<evidence type="ECO:0000256" key="4">
    <source>
        <dbReference type="ARBA" id="ARBA00024863"/>
    </source>
</evidence>
<dbReference type="AlphaFoldDB" id="A0AAD5SE61"/>
<reference evidence="6" key="1">
    <citation type="submission" date="2020-05" db="EMBL/GenBank/DDBJ databases">
        <title>Phylogenomic resolution of chytrid fungi.</title>
        <authorList>
            <person name="Stajich J.E."/>
            <person name="Amses K."/>
            <person name="Simmons R."/>
            <person name="Seto K."/>
            <person name="Myers J."/>
            <person name="Bonds A."/>
            <person name="Quandt C.A."/>
            <person name="Barry K."/>
            <person name="Liu P."/>
            <person name="Grigoriev I."/>
            <person name="Longcore J.E."/>
            <person name="James T.Y."/>
        </authorList>
    </citation>
    <scope>NUCLEOTIDE SEQUENCE</scope>
    <source>
        <strain evidence="6">JEL0318</strain>
    </source>
</reference>
<comment type="caution">
    <text evidence="6">The sequence shown here is derived from an EMBL/GenBank/DDBJ whole genome shotgun (WGS) entry which is preliminary data.</text>
</comment>
<dbReference type="GO" id="GO:0007015">
    <property type="term" value="P:actin filament organization"/>
    <property type="evidence" value="ECO:0007669"/>
    <property type="project" value="TreeGrafter"/>
</dbReference>
<proteinExistence type="predicted"/>
<dbReference type="GO" id="GO:0006915">
    <property type="term" value="P:apoptotic process"/>
    <property type="evidence" value="ECO:0007669"/>
    <property type="project" value="UniProtKB-KW"/>
</dbReference>
<gene>
    <name evidence="6" type="ORF">HK097_006293</name>
</gene>
<dbReference type="EMBL" id="JADGJD010000296">
    <property type="protein sequence ID" value="KAJ3052420.1"/>
    <property type="molecule type" value="Genomic_DNA"/>
</dbReference>
<comment type="function">
    <text evidence="4">Involved in cytoskeletal rearrangements required for phagocytosis of apoptotic cells and cell motility. Acts in association with DOCK1 and CRK. Was initially proposed to be required in complex with DOCK1 to activate Rac Rho small GTPases. May enhance the guanine nucleotide exchange factor (GEF) activity of DOCK1.</text>
</comment>
<keyword evidence="2" id="KW-0581">Phagocytosis</keyword>
<name>A0AAD5SE61_9FUNG</name>
<organism evidence="6 7">
    <name type="scientific">Rhizophlyctis rosea</name>
    <dbReference type="NCBI Taxonomy" id="64517"/>
    <lineage>
        <taxon>Eukaryota</taxon>
        <taxon>Fungi</taxon>
        <taxon>Fungi incertae sedis</taxon>
        <taxon>Chytridiomycota</taxon>
        <taxon>Chytridiomycota incertae sedis</taxon>
        <taxon>Chytridiomycetes</taxon>
        <taxon>Rhizophlyctidales</taxon>
        <taxon>Rhizophlyctidaceae</taxon>
        <taxon>Rhizophlyctis</taxon>
    </lineage>
</organism>
<dbReference type="InterPro" id="IPR011989">
    <property type="entry name" value="ARM-like"/>
</dbReference>
<dbReference type="GO" id="GO:0017124">
    <property type="term" value="F:SH3 domain binding"/>
    <property type="evidence" value="ECO:0007669"/>
    <property type="project" value="UniProtKB-KW"/>
</dbReference>
<keyword evidence="1" id="KW-0053">Apoptosis</keyword>
<evidence type="ECO:0000256" key="3">
    <source>
        <dbReference type="ARBA" id="ARBA00023036"/>
    </source>
</evidence>
<protein>
    <recommendedName>
        <fullName evidence="5">ELMO domain-containing protein</fullName>
    </recommendedName>
</protein>
<dbReference type="PROSITE" id="PS51335">
    <property type="entry name" value="ELMO"/>
    <property type="match status" value="1"/>
</dbReference>
<sequence length="753" mass="84738">MPQDALYSHNGRPSKVVRVSVTYGSQKAEVPINVSSSVLNVVKNLCNTHFALGQPSNYCLRIVETEELVTDDKLRRRIKDGDNLKLVSSPAIMVEEMLRNLPSEDDLIVKRTIFMLQKYLKEEDFAEEFIAKGGLSILQDIIIMGMGNTLAYALTSLQALMEHDTGWDSFGPQFISTLVSIIVKQNLVNICRPATAIIIKLVIADPSSSSPIQCYGFDVVNRAIRNQASFLPTLVHRLAATDYSLQLNSMHLINVLFRHATPGARTEFVHNLDALDTRRTVLRVMQNSPAEELSNQLVEFQRLLIQEGHRRKRMPIDMKNAEHEKMLNDIFQLAEIEADGGVKWRRLGFDSESPRRDLARVGLLGLQTMHSFVTKNHDLFAHELADQLKKPPDRRCPFARACVEVCEALADHWEVSTGYSTSTTHQPLLLVFEDVFSITLNTYFRLWDEMGAHATNEDVVRVANVLHSQFKHAVTRAPTTEAKDLTIFERDMMETPYSLIRERQLKHLEIEDDFMTRLPIRDLREQINKESYEFMKKQRISCLTAGGWFPVFREKGRVKGVMRFYRLGPNLKSLHYGDFQEGTDRKPLLEELTEKIDLSIVTDILTGHSSPLFLNKKNASENASQIFSLVSSSSSDSSNPSIADFAASSPTQFGEWLDGFNMLLERNIASKDTAEFVRMVTDVGVKLALLDITGEGVDLWGLGGVGFGGLGGGGGLEGWEVPREGRFWYDDGHSGRGGIGVGWEDEEEVLENL</sequence>
<keyword evidence="3" id="KW-0729">SH3-binding</keyword>
<dbReference type="GO" id="GO:0005886">
    <property type="term" value="C:plasma membrane"/>
    <property type="evidence" value="ECO:0007669"/>
    <property type="project" value="TreeGrafter"/>
</dbReference>
<dbReference type="Pfam" id="PF04727">
    <property type="entry name" value="ELMO_CED12"/>
    <property type="match status" value="1"/>
</dbReference>
<dbReference type="InterPro" id="IPR024574">
    <property type="entry name" value="ELMO_ARM"/>
</dbReference>
<dbReference type="PANTHER" id="PTHR12771:SF56">
    <property type="entry name" value="CED-12"/>
    <property type="match status" value="1"/>
</dbReference>
<evidence type="ECO:0000256" key="1">
    <source>
        <dbReference type="ARBA" id="ARBA00022703"/>
    </source>
</evidence>
<dbReference type="InterPro" id="IPR016024">
    <property type="entry name" value="ARM-type_fold"/>
</dbReference>
<dbReference type="PANTHER" id="PTHR12771">
    <property type="entry name" value="ENGULFMENT AND CELL MOTILITY"/>
    <property type="match status" value="1"/>
</dbReference>
<dbReference type="InterPro" id="IPR006816">
    <property type="entry name" value="ELMO_dom"/>
</dbReference>
<dbReference type="InterPro" id="IPR001849">
    <property type="entry name" value="PH_domain"/>
</dbReference>